<dbReference type="HOGENOM" id="CLU_650690_0_0_1"/>
<organism evidence="8 9">
    <name type="scientific">Penicillium rubens (strain ATCC 28089 / DSM 1075 / NRRL 1951 / Wisconsin 54-1255)</name>
    <name type="common">Penicillium chrysogenum</name>
    <dbReference type="NCBI Taxonomy" id="500485"/>
    <lineage>
        <taxon>Eukaryota</taxon>
        <taxon>Fungi</taxon>
        <taxon>Dikarya</taxon>
        <taxon>Ascomycota</taxon>
        <taxon>Pezizomycotina</taxon>
        <taxon>Eurotiomycetes</taxon>
        <taxon>Eurotiomycetidae</taxon>
        <taxon>Eurotiales</taxon>
        <taxon>Aspergillaceae</taxon>
        <taxon>Penicillium</taxon>
        <taxon>Penicillium chrysogenum species complex</taxon>
    </lineage>
</organism>
<keyword evidence="3" id="KW-0963">Cytoplasm</keyword>
<accession>B6HFP8</accession>
<comment type="similarity">
    <text evidence="1">Belongs to the DeoC/FbaB aldolase family. DeoC type 1 subfamily.</text>
</comment>
<dbReference type="CDD" id="cd00959">
    <property type="entry name" value="DeoC"/>
    <property type="match status" value="1"/>
</dbReference>
<sequence length="422" mass="46268">MSARPPKPVYFSNGQALQSQTANQRAHSPPLTVRLTRFIESIYFFLGLYFTTLFSLDSYAAAENSSFNINNQKNRYTTRSRWGAQPHSVEEAEAEVEVAVVRDLVRDALAVWMMSVGRSARAVNKQTVKAVELLLKCNLKEEKSPNGPRCALHQPPSMSEIPATNAEWADKIANMKKQLPRRSLTQPPIPTQIHRTIDHTLLTTPVDASQIDTLCKEALEYDFAGVCVRLEHVARAAGHLKGSNTAVACVVGFPEGTHETIEKVREAKEAVQQGATELDMVIRYNLLKEGRYKEVFDDVLAVRHAAPTPIVLKAILEATELEEHQLIDATIVSCMAGADYIKTSTGWNGGASAQHLKLMNFAAQMCGCTCLIKASGGIRNAEELLRMLKAGANRIGTSSGVKIMKEIDEGEVLEQGCGHAVA</sequence>
<dbReference type="AlphaFoldDB" id="B6HFP8"/>
<dbReference type="GO" id="GO:0016052">
    <property type="term" value="P:carbohydrate catabolic process"/>
    <property type="evidence" value="ECO:0007669"/>
    <property type="project" value="TreeGrafter"/>
</dbReference>
<dbReference type="GO" id="GO:0004139">
    <property type="term" value="F:deoxyribose-phosphate aldolase activity"/>
    <property type="evidence" value="ECO:0007669"/>
    <property type="project" value="UniProtKB-EC"/>
</dbReference>
<evidence type="ECO:0000256" key="6">
    <source>
        <dbReference type="ARBA" id="ARBA00032755"/>
    </source>
</evidence>
<dbReference type="STRING" id="500485.B6HFP8"/>
<evidence type="ECO:0000256" key="2">
    <source>
        <dbReference type="ARBA" id="ARBA00012515"/>
    </source>
</evidence>
<keyword evidence="9" id="KW-1185">Reference proteome</keyword>
<dbReference type="OMA" id="SCMAGAD"/>
<dbReference type="SUPFAM" id="SSF51569">
    <property type="entry name" value="Aldolase"/>
    <property type="match status" value="1"/>
</dbReference>
<dbReference type="GO" id="GO:0005737">
    <property type="term" value="C:cytoplasm"/>
    <property type="evidence" value="ECO:0007669"/>
    <property type="project" value="InterPro"/>
</dbReference>
<dbReference type="Pfam" id="PF01791">
    <property type="entry name" value="DeoC"/>
    <property type="match status" value="1"/>
</dbReference>
<evidence type="ECO:0000256" key="4">
    <source>
        <dbReference type="ARBA" id="ARBA00023239"/>
    </source>
</evidence>
<dbReference type="SMART" id="SM01133">
    <property type="entry name" value="DeoC"/>
    <property type="match status" value="1"/>
</dbReference>
<dbReference type="eggNOG" id="KOG3981">
    <property type="taxonomic scope" value="Eukaryota"/>
</dbReference>
<dbReference type="UniPathway" id="UPA00002">
    <property type="reaction ID" value="UER00468"/>
</dbReference>
<evidence type="ECO:0000313" key="9">
    <source>
        <dbReference type="Proteomes" id="UP000000724"/>
    </source>
</evidence>
<dbReference type="OrthoDB" id="70823at2759"/>
<keyword evidence="4" id="KW-0456">Lyase</keyword>
<dbReference type="HAMAP" id="MF_00114">
    <property type="entry name" value="DeoC_type1"/>
    <property type="match status" value="1"/>
</dbReference>
<dbReference type="InterPro" id="IPR028581">
    <property type="entry name" value="DeoC_typeI"/>
</dbReference>
<dbReference type="VEuPathDB" id="FungiDB:PCH_Pc20g03170"/>
<gene>
    <name evidence="8" type="ORF">Pc20g03170</name>
    <name evidence="8" type="ORF">PCH_Pc20g03170</name>
</gene>
<evidence type="ECO:0000256" key="3">
    <source>
        <dbReference type="ARBA" id="ARBA00022490"/>
    </source>
</evidence>
<dbReference type="InterPro" id="IPR002915">
    <property type="entry name" value="DeoC/FbaB/LacD_aldolase"/>
</dbReference>
<dbReference type="Gene3D" id="3.20.20.70">
    <property type="entry name" value="Aldolase class I"/>
    <property type="match status" value="1"/>
</dbReference>
<dbReference type="InterPro" id="IPR013785">
    <property type="entry name" value="Aldolase_TIM"/>
</dbReference>
<dbReference type="FunFam" id="3.20.20.70:FF:000044">
    <property type="entry name" value="Deoxyribose-phosphate aldolase"/>
    <property type="match status" value="1"/>
</dbReference>
<evidence type="ECO:0000256" key="1">
    <source>
        <dbReference type="ARBA" id="ARBA00010936"/>
    </source>
</evidence>
<dbReference type="PANTHER" id="PTHR10889">
    <property type="entry name" value="DEOXYRIBOSE-PHOSPHATE ALDOLASE"/>
    <property type="match status" value="1"/>
</dbReference>
<dbReference type="GO" id="GO:0046386">
    <property type="term" value="P:deoxyribose phosphate catabolic process"/>
    <property type="evidence" value="ECO:0007669"/>
    <property type="project" value="UniProtKB-UniPathway"/>
</dbReference>
<keyword evidence="5" id="KW-0704">Schiff base</keyword>
<dbReference type="NCBIfam" id="TIGR00126">
    <property type="entry name" value="deoC"/>
    <property type="match status" value="1"/>
</dbReference>
<evidence type="ECO:0000256" key="7">
    <source>
        <dbReference type="ARBA" id="ARBA00048791"/>
    </source>
</evidence>
<dbReference type="Proteomes" id="UP000000724">
    <property type="component" value="Contig Pc00c20"/>
</dbReference>
<dbReference type="EMBL" id="AM920435">
    <property type="protein sequence ID" value="CAP85646.1"/>
    <property type="molecule type" value="Genomic_DNA"/>
</dbReference>
<evidence type="ECO:0000256" key="5">
    <source>
        <dbReference type="ARBA" id="ARBA00023270"/>
    </source>
</evidence>
<dbReference type="BioCyc" id="PCHR:PC20G03170-MONOMER"/>
<reference evidence="8 9" key="1">
    <citation type="journal article" date="2008" name="Nat. Biotechnol.">
        <title>Genome sequencing and analysis of the filamentous fungus Penicillium chrysogenum.</title>
        <authorList>
            <person name="van den Berg M.A."/>
            <person name="Albang R."/>
            <person name="Albermann K."/>
            <person name="Badger J.H."/>
            <person name="Daran J.-M."/>
            <person name="Driessen A.J.M."/>
            <person name="Garcia-Estrada C."/>
            <person name="Fedorova N.D."/>
            <person name="Harris D.M."/>
            <person name="Heijne W.H.M."/>
            <person name="Joardar V.S."/>
            <person name="Kiel J.A.K.W."/>
            <person name="Kovalchuk A."/>
            <person name="Martin J.F."/>
            <person name="Nierman W.C."/>
            <person name="Nijland J.G."/>
            <person name="Pronk J.T."/>
            <person name="Roubos J.A."/>
            <person name="van der Klei I.J."/>
            <person name="van Peij N.N.M.E."/>
            <person name="Veenhuis M."/>
            <person name="von Doehren H."/>
            <person name="Wagner C."/>
            <person name="Wortman J.R."/>
            <person name="Bovenberg R.A.L."/>
        </authorList>
    </citation>
    <scope>NUCLEOTIDE SEQUENCE [LARGE SCALE GENOMIC DNA]</scope>
    <source>
        <strain evidence="9">ATCC 28089 / DSM 1075 / NRRL 1951 / Wisconsin 54-1255</strain>
    </source>
</reference>
<evidence type="ECO:0000313" key="8">
    <source>
        <dbReference type="EMBL" id="CAP85646.1"/>
    </source>
</evidence>
<comment type="catalytic activity">
    <reaction evidence="7">
        <text>2-deoxy-D-ribose 5-phosphate = D-glyceraldehyde 3-phosphate + acetaldehyde</text>
        <dbReference type="Rhea" id="RHEA:12821"/>
        <dbReference type="ChEBI" id="CHEBI:15343"/>
        <dbReference type="ChEBI" id="CHEBI:59776"/>
        <dbReference type="ChEBI" id="CHEBI:62877"/>
        <dbReference type="EC" id="4.1.2.4"/>
    </reaction>
</comment>
<dbReference type="GO" id="GO:0009264">
    <property type="term" value="P:deoxyribonucleotide catabolic process"/>
    <property type="evidence" value="ECO:0007669"/>
    <property type="project" value="InterPro"/>
</dbReference>
<dbReference type="InterPro" id="IPR011343">
    <property type="entry name" value="DeoC"/>
</dbReference>
<protein>
    <recommendedName>
        <fullName evidence="2">deoxyribose-phosphate aldolase</fullName>
        <ecNumber evidence="2">4.1.2.4</ecNumber>
    </recommendedName>
    <alternativeName>
        <fullName evidence="6">2-deoxy-D-ribose 5-phosphate aldolase</fullName>
    </alternativeName>
</protein>
<proteinExistence type="inferred from homology"/>
<dbReference type="PANTHER" id="PTHR10889:SF1">
    <property type="entry name" value="DEOXYRIBOSE-PHOSPHATE ALDOLASE"/>
    <property type="match status" value="1"/>
</dbReference>
<dbReference type="EC" id="4.1.2.4" evidence="2"/>
<name>B6HFP8_PENRW</name>